<gene>
    <name evidence="1" type="ORF">WGH24286_00486</name>
</gene>
<proteinExistence type="predicted"/>
<name>A0ABN8BND0_9LACO</name>
<organism evidence="1 2">
    <name type="scientific">Periweissella ghanensis</name>
    <dbReference type="NCBI Taxonomy" id="467997"/>
    <lineage>
        <taxon>Bacteria</taxon>
        <taxon>Bacillati</taxon>
        <taxon>Bacillota</taxon>
        <taxon>Bacilli</taxon>
        <taxon>Lactobacillales</taxon>
        <taxon>Lactobacillaceae</taxon>
        <taxon>Periweissella</taxon>
    </lineage>
</organism>
<comment type="caution">
    <text evidence="1">The sequence shown here is derived from an EMBL/GenBank/DDBJ whole genome shotgun (WGS) entry which is preliminary data.</text>
</comment>
<dbReference type="Proteomes" id="UP000789719">
    <property type="component" value="Unassembled WGS sequence"/>
</dbReference>
<protein>
    <recommendedName>
        <fullName evidence="3">DUF1292 domain-containing protein</fullName>
    </recommendedName>
</protein>
<accession>A0ABN8BND0</accession>
<keyword evidence="2" id="KW-1185">Reference proteome</keyword>
<sequence length="108" mass="12074">MAQEYEVVDLLDKVNVEIYVVAKDGGDAEFVGVAGMANDEDLYQVEFDYDEMSVVLNRPQVDQYLTAHDINVMELGESEEHPSILVVGVMSGKEMSELFQVLKIELDA</sequence>
<evidence type="ECO:0000313" key="1">
    <source>
        <dbReference type="EMBL" id="CAH0418070.1"/>
    </source>
</evidence>
<dbReference type="EMBL" id="CAKKNT010000004">
    <property type="protein sequence ID" value="CAH0418070.1"/>
    <property type="molecule type" value="Genomic_DNA"/>
</dbReference>
<reference evidence="1 2" key="1">
    <citation type="submission" date="2021-11" db="EMBL/GenBank/DDBJ databases">
        <authorList>
            <person name="Depoorter E."/>
        </authorList>
    </citation>
    <scope>NUCLEOTIDE SEQUENCE [LARGE SCALE GENOMIC DNA]</scope>
    <source>
        <strain evidence="1 2">LMG 24286</strain>
    </source>
</reference>
<evidence type="ECO:0008006" key="3">
    <source>
        <dbReference type="Google" id="ProtNLM"/>
    </source>
</evidence>
<dbReference type="RefSeq" id="WP_230098178.1">
    <property type="nucleotide sequence ID" value="NZ_CAKKNT010000004.1"/>
</dbReference>
<evidence type="ECO:0000313" key="2">
    <source>
        <dbReference type="Proteomes" id="UP000789719"/>
    </source>
</evidence>